<evidence type="ECO:0008006" key="4">
    <source>
        <dbReference type="Google" id="ProtNLM"/>
    </source>
</evidence>
<dbReference type="Proteomes" id="UP001356427">
    <property type="component" value="Unassembled WGS sequence"/>
</dbReference>
<reference evidence="2 3" key="1">
    <citation type="submission" date="2021-04" db="EMBL/GenBank/DDBJ databases">
        <authorList>
            <person name="De Guttry C."/>
            <person name="Zahm M."/>
            <person name="Klopp C."/>
            <person name="Cabau C."/>
            <person name="Louis A."/>
            <person name="Berthelot C."/>
            <person name="Parey E."/>
            <person name="Roest Crollius H."/>
            <person name="Montfort J."/>
            <person name="Robinson-Rechavi M."/>
            <person name="Bucao C."/>
            <person name="Bouchez O."/>
            <person name="Gislard M."/>
            <person name="Lluch J."/>
            <person name="Milhes M."/>
            <person name="Lampietro C."/>
            <person name="Lopez Roques C."/>
            <person name="Donnadieu C."/>
            <person name="Braasch I."/>
            <person name="Desvignes T."/>
            <person name="Postlethwait J."/>
            <person name="Bobe J."/>
            <person name="Wedekind C."/>
            <person name="Guiguen Y."/>
        </authorList>
    </citation>
    <scope>NUCLEOTIDE SEQUENCE [LARGE SCALE GENOMIC DNA]</scope>
    <source>
        <strain evidence="2">Cs_M1</strain>
        <tissue evidence="2">Blood</tissue>
    </source>
</reference>
<feature type="compositionally biased region" description="Polar residues" evidence="1">
    <location>
        <begin position="88"/>
        <end position="97"/>
    </location>
</feature>
<protein>
    <recommendedName>
        <fullName evidence="4">DUF4939 domain-containing protein</fullName>
    </recommendedName>
</protein>
<accession>A0AAN8QDA3</accession>
<evidence type="ECO:0000313" key="3">
    <source>
        <dbReference type="Proteomes" id="UP001356427"/>
    </source>
</evidence>
<keyword evidence="3" id="KW-1185">Reference proteome</keyword>
<evidence type="ECO:0000256" key="1">
    <source>
        <dbReference type="SAM" id="MobiDB-lite"/>
    </source>
</evidence>
<sequence length="189" mass="20915">MFVLLYLFSIKTHFLHLISDSRCIRYRITPPNMEAAEDSTLFQTVNEQGHLLHQHHDQLARLGTAMEEVLRVLHRRGPPTTGCHSEPAPQTIQPSTQVSDARLSLPEKYATTPSKCCGVLLQCSLYFVYQMGVPTTEGSKVATVISLLTGGALEWATAVWERRGAGFVLEVNVSVQGGLRPSSRGQRGR</sequence>
<proteinExistence type="predicted"/>
<comment type="caution">
    <text evidence="2">The sequence shown here is derived from an EMBL/GenBank/DDBJ whole genome shotgun (WGS) entry which is preliminary data.</text>
</comment>
<organism evidence="2 3">
    <name type="scientific">Coregonus suidteri</name>
    <dbReference type="NCBI Taxonomy" id="861788"/>
    <lineage>
        <taxon>Eukaryota</taxon>
        <taxon>Metazoa</taxon>
        <taxon>Chordata</taxon>
        <taxon>Craniata</taxon>
        <taxon>Vertebrata</taxon>
        <taxon>Euteleostomi</taxon>
        <taxon>Actinopterygii</taxon>
        <taxon>Neopterygii</taxon>
        <taxon>Teleostei</taxon>
        <taxon>Protacanthopterygii</taxon>
        <taxon>Salmoniformes</taxon>
        <taxon>Salmonidae</taxon>
        <taxon>Coregoninae</taxon>
        <taxon>Coregonus</taxon>
    </lineage>
</organism>
<dbReference type="AlphaFoldDB" id="A0AAN8QDA3"/>
<name>A0AAN8QDA3_9TELE</name>
<dbReference type="EMBL" id="JAGTTL010000027">
    <property type="protein sequence ID" value="KAK6300784.1"/>
    <property type="molecule type" value="Genomic_DNA"/>
</dbReference>
<feature type="region of interest" description="Disordered" evidence="1">
    <location>
        <begin position="77"/>
        <end position="97"/>
    </location>
</feature>
<gene>
    <name evidence="2" type="ORF">J4Q44_G00288820</name>
</gene>
<evidence type="ECO:0000313" key="2">
    <source>
        <dbReference type="EMBL" id="KAK6300784.1"/>
    </source>
</evidence>